<sequence>MRSRIVMTTVVMSSILFGHEHRLTALSNRHRPAAFRLWLNRTNHVTRSTITNFMTGLGLVNLRDFGARLLERLLESIHFR</sequence>
<gene>
    <name evidence="1" type="ORF">DFH08DRAFT_833882</name>
</gene>
<accession>A0AAD7ARP0</accession>
<proteinExistence type="predicted"/>
<comment type="caution">
    <text evidence="1">The sequence shown here is derived from an EMBL/GenBank/DDBJ whole genome shotgun (WGS) entry which is preliminary data.</text>
</comment>
<evidence type="ECO:0000313" key="2">
    <source>
        <dbReference type="Proteomes" id="UP001218218"/>
    </source>
</evidence>
<evidence type="ECO:0000313" key="1">
    <source>
        <dbReference type="EMBL" id="KAJ7366280.1"/>
    </source>
</evidence>
<dbReference type="Proteomes" id="UP001218218">
    <property type="component" value="Unassembled WGS sequence"/>
</dbReference>
<name>A0AAD7ARP0_9AGAR</name>
<reference evidence="1" key="1">
    <citation type="submission" date="2023-03" db="EMBL/GenBank/DDBJ databases">
        <title>Massive genome expansion in bonnet fungi (Mycena s.s.) driven by repeated elements and novel gene families across ecological guilds.</title>
        <authorList>
            <consortium name="Lawrence Berkeley National Laboratory"/>
            <person name="Harder C.B."/>
            <person name="Miyauchi S."/>
            <person name="Viragh M."/>
            <person name="Kuo A."/>
            <person name="Thoen E."/>
            <person name="Andreopoulos B."/>
            <person name="Lu D."/>
            <person name="Skrede I."/>
            <person name="Drula E."/>
            <person name="Henrissat B."/>
            <person name="Morin E."/>
            <person name="Kohler A."/>
            <person name="Barry K."/>
            <person name="LaButti K."/>
            <person name="Morin E."/>
            <person name="Salamov A."/>
            <person name="Lipzen A."/>
            <person name="Mereny Z."/>
            <person name="Hegedus B."/>
            <person name="Baldrian P."/>
            <person name="Stursova M."/>
            <person name="Weitz H."/>
            <person name="Taylor A."/>
            <person name="Grigoriev I.V."/>
            <person name="Nagy L.G."/>
            <person name="Martin F."/>
            <person name="Kauserud H."/>
        </authorList>
    </citation>
    <scope>NUCLEOTIDE SEQUENCE</scope>
    <source>
        <strain evidence="1">CBHHK002</strain>
    </source>
</reference>
<protein>
    <submittedName>
        <fullName evidence="1">Uncharacterized protein</fullName>
    </submittedName>
</protein>
<keyword evidence="2" id="KW-1185">Reference proteome</keyword>
<dbReference type="EMBL" id="JARIHO010000002">
    <property type="protein sequence ID" value="KAJ7366280.1"/>
    <property type="molecule type" value="Genomic_DNA"/>
</dbReference>
<dbReference type="AlphaFoldDB" id="A0AAD7ARP0"/>
<organism evidence="1 2">
    <name type="scientific">Mycena albidolilacea</name>
    <dbReference type="NCBI Taxonomy" id="1033008"/>
    <lineage>
        <taxon>Eukaryota</taxon>
        <taxon>Fungi</taxon>
        <taxon>Dikarya</taxon>
        <taxon>Basidiomycota</taxon>
        <taxon>Agaricomycotina</taxon>
        <taxon>Agaricomycetes</taxon>
        <taxon>Agaricomycetidae</taxon>
        <taxon>Agaricales</taxon>
        <taxon>Marasmiineae</taxon>
        <taxon>Mycenaceae</taxon>
        <taxon>Mycena</taxon>
    </lineage>
</organism>